<dbReference type="PANTHER" id="PTHR23026:SF123">
    <property type="entry name" value="NAD(P)H NITROREDUCTASE RV3131-RELATED"/>
    <property type="match status" value="1"/>
</dbReference>
<evidence type="ECO:0000313" key="2">
    <source>
        <dbReference type="Proteomes" id="UP000199651"/>
    </source>
</evidence>
<dbReference type="STRING" id="504798.SAMN05421871_103440"/>
<accession>A0A1H0FLZ2</accession>
<dbReference type="GO" id="GO:0016491">
    <property type="term" value="F:oxidoreductase activity"/>
    <property type="evidence" value="ECO:0007669"/>
    <property type="project" value="InterPro"/>
</dbReference>
<organism evidence="1 2">
    <name type="scientific">Actinokineospora alba</name>
    <dbReference type="NCBI Taxonomy" id="504798"/>
    <lineage>
        <taxon>Bacteria</taxon>
        <taxon>Bacillati</taxon>
        <taxon>Actinomycetota</taxon>
        <taxon>Actinomycetes</taxon>
        <taxon>Pseudonocardiales</taxon>
        <taxon>Pseudonocardiaceae</taxon>
        <taxon>Actinokineospora</taxon>
    </lineage>
</organism>
<name>A0A1H0FLZ2_9PSEU</name>
<reference evidence="2" key="1">
    <citation type="submission" date="2016-10" db="EMBL/GenBank/DDBJ databases">
        <authorList>
            <person name="Varghese N."/>
            <person name="Submissions S."/>
        </authorList>
    </citation>
    <scope>NUCLEOTIDE SEQUENCE [LARGE SCALE GENOMIC DNA]</scope>
    <source>
        <strain evidence="2">IBRC-M 10655</strain>
    </source>
</reference>
<evidence type="ECO:0000313" key="1">
    <source>
        <dbReference type="EMBL" id="SDN95778.1"/>
    </source>
</evidence>
<dbReference type="SUPFAM" id="SSF55469">
    <property type="entry name" value="FMN-dependent nitroreductase-like"/>
    <property type="match status" value="2"/>
</dbReference>
<dbReference type="NCBIfam" id="NF047509">
    <property type="entry name" value="Rv3131_FMN_oxido"/>
    <property type="match status" value="1"/>
</dbReference>
<sequence>MSRHRPDPETMYGALALATRAPSVHNTQPWRWLIGRQSLHLMADWTRQVPVTDPDGHDLLLSCGATLHHARVAFAALGWASRVHRIPNPADTDHLAAIELHPADPSDEDVALAAAIMGRRTDRRRYSSWPVPQGHVDLLVEHAARQGVVAVPVTDPIRRHRLATAMRLAADLQENDPAYSTEMALWSGFGFGATEGVLSASAPAGRQRHGDTPMRTFACGSLPQSTVEPSAVDGGELLVLTTPDDDPVSRLRAGEAASAMLLAATDLGLATCPLSQAVEVPVARSGVHENVLDSAGVPHLVLRVGWAPIAAPALPRSKRRPAEQVTAFLPGAAPCVRRG</sequence>
<proteinExistence type="predicted"/>
<dbReference type="RefSeq" id="WP_091369149.1">
    <property type="nucleotide sequence ID" value="NZ_FNDV01000003.1"/>
</dbReference>
<dbReference type="PANTHER" id="PTHR23026">
    <property type="entry name" value="NADPH NITROREDUCTASE"/>
    <property type="match status" value="1"/>
</dbReference>
<dbReference type="InterPro" id="IPR000415">
    <property type="entry name" value="Nitroreductase-like"/>
</dbReference>
<keyword evidence="2" id="KW-1185">Reference proteome</keyword>
<dbReference type="OrthoDB" id="8156917at2"/>
<dbReference type="InterPro" id="IPR050627">
    <property type="entry name" value="Nitroreductase/BluB"/>
</dbReference>
<dbReference type="EMBL" id="FNJB01000001">
    <property type="protein sequence ID" value="SDN95778.1"/>
    <property type="molecule type" value="Genomic_DNA"/>
</dbReference>
<dbReference type="Proteomes" id="UP000199651">
    <property type="component" value="Unassembled WGS sequence"/>
</dbReference>
<protein>
    <submittedName>
        <fullName evidence="1">Nitroreductase family protein</fullName>
    </submittedName>
</protein>
<gene>
    <name evidence="1" type="ORF">SAMN05192558_101431</name>
</gene>
<dbReference type="AlphaFoldDB" id="A0A1H0FLZ2"/>
<dbReference type="Gene3D" id="3.40.109.10">
    <property type="entry name" value="NADH Oxidase"/>
    <property type="match status" value="1"/>
</dbReference>